<name>A0A653DLV4_CALMS</name>
<feature type="region of interest" description="Disordered" evidence="1">
    <location>
        <begin position="1"/>
        <end position="36"/>
    </location>
</feature>
<evidence type="ECO:0000313" key="3">
    <source>
        <dbReference type="Proteomes" id="UP000410492"/>
    </source>
</evidence>
<dbReference type="AlphaFoldDB" id="A0A653DLV4"/>
<sequence length="122" mass="13881">MCRTVQKRQGRVRRRASRRVPPPPRPASRGRRLGSAARRRFSIHILRAGSCSPAASLPPFSRLPRRRDAFPPRVSADAEDRATRVHSDWFPVGSSFFSLDSADDCILRLKLFGNFDDIMIQH</sequence>
<proteinExistence type="predicted"/>
<protein>
    <submittedName>
        <fullName evidence="2">Uncharacterized protein</fullName>
    </submittedName>
</protein>
<feature type="compositionally biased region" description="Basic and acidic residues" evidence="1">
    <location>
        <begin position="66"/>
        <end position="77"/>
    </location>
</feature>
<feature type="compositionally biased region" description="Basic residues" evidence="1">
    <location>
        <begin position="1"/>
        <end position="18"/>
    </location>
</feature>
<dbReference type="Proteomes" id="UP000410492">
    <property type="component" value="Unassembled WGS sequence"/>
</dbReference>
<evidence type="ECO:0000313" key="2">
    <source>
        <dbReference type="EMBL" id="VEN60328.1"/>
    </source>
</evidence>
<reference evidence="2 3" key="1">
    <citation type="submission" date="2019-01" db="EMBL/GenBank/DDBJ databases">
        <authorList>
            <person name="Sayadi A."/>
        </authorList>
    </citation>
    <scope>NUCLEOTIDE SEQUENCE [LARGE SCALE GENOMIC DNA]</scope>
</reference>
<keyword evidence="3" id="KW-1185">Reference proteome</keyword>
<evidence type="ECO:0000256" key="1">
    <source>
        <dbReference type="SAM" id="MobiDB-lite"/>
    </source>
</evidence>
<gene>
    <name evidence="2" type="ORF">CALMAC_LOCUS18066</name>
</gene>
<feature type="region of interest" description="Disordered" evidence="1">
    <location>
        <begin position="51"/>
        <end position="77"/>
    </location>
</feature>
<dbReference type="OrthoDB" id="10491445at2759"/>
<dbReference type="EMBL" id="CAACVG010012491">
    <property type="protein sequence ID" value="VEN60328.1"/>
    <property type="molecule type" value="Genomic_DNA"/>
</dbReference>
<accession>A0A653DLV4</accession>
<organism evidence="2 3">
    <name type="scientific">Callosobruchus maculatus</name>
    <name type="common">Southern cowpea weevil</name>
    <name type="synonym">Pulse bruchid</name>
    <dbReference type="NCBI Taxonomy" id="64391"/>
    <lineage>
        <taxon>Eukaryota</taxon>
        <taxon>Metazoa</taxon>
        <taxon>Ecdysozoa</taxon>
        <taxon>Arthropoda</taxon>
        <taxon>Hexapoda</taxon>
        <taxon>Insecta</taxon>
        <taxon>Pterygota</taxon>
        <taxon>Neoptera</taxon>
        <taxon>Endopterygota</taxon>
        <taxon>Coleoptera</taxon>
        <taxon>Polyphaga</taxon>
        <taxon>Cucujiformia</taxon>
        <taxon>Chrysomeloidea</taxon>
        <taxon>Chrysomelidae</taxon>
        <taxon>Bruchinae</taxon>
        <taxon>Bruchini</taxon>
        <taxon>Callosobruchus</taxon>
    </lineage>
</organism>